<evidence type="ECO:0000313" key="1">
    <source>
        <dbReference type="EMBL" id="NYF96941.1"/>
    </source>
</evidence>
<keyword evidence="2" id="KW-1185">Reference proteome</keyword>
<proteinExistence type="predicted"/>
<accession>A0A852VTN8</accession>
<dbReference type="RefSeq" id="WP_281366005.1">
    <property type="nucleotide sequence ID" value="NZ_JACCAE010000001.1"/>
</dbReference>
<dbReference type="AlphaFoldDB" id="A0A852VTN8"/>
<sequence>MARAIQFEVGKQLARVWCDSGARVNCNEGLTRGKNTINSCWRL</sequence>
<comment type="caution">
    <text evidence="1">The sequence shown here is derived from an EMBL/GenBank/DDBJ whole genome shotgun (WGS) entry which is preliminary data.</text>
</comment>
<reference evidence="1 2" key="1">
    <citation type="submission" date="2020-07" db="EMBL/GenBank/DDBJ databases">
        <title>Sequencing the genomes of 1000 actinobacteria strains.</title>
        <authorList>
            <person name="Klenk H.-P."/>
        </authorList>
    </citation>
    <scope>NUCLEOTIDE SEQUENCE [LARGE SCALE GENOMIC DNA]</scope>
    <source>
        <strain evidence="1 2">DSM 26154</strain>
    </source>
</reference>
<dbReference type="Proteomes" id="UP000554054">
    <property type="component" value="Unassembled WGS sequence"/>
</dbReference>
<evidence type="ECO:0000313" key="2">
    <source>
        <dbReference type="Proteomes" id="UP000554054"/>
    </source>
</evidence>
<name>A0A852VTN8_9MICO</name>
<gene>
    <name evidence="1" type="ORF">BJY20_000333</name>
</gene>
<protein>
    <submittedName>
        <fullName evidence="1">Uncharacterized protein</fullName>
    </submittedName>
</protein>
<organism evidence="1 2">
    <name type="scientific">Janibacter cremeus</name>
    <dbReference type="NCBI Taxonomy" id="1285192"/>
    <lineage>
        <taxon>Bacteria</taxon>
        <taxon>Bacillati</taxon>
        <taxon>Actinomycetota</taxon>
        <taxon>Actinomycetes</taxon>
        <taxon>Micrococcales</taxon>
        <taxon>Intrasporangiaceae</taxon>
        <taxon>Janibacter</taxon>
    </lineage>
</organism>
<dbReference type="EMBL" id="JACCAE010000001">
    <property type="protein sequence ID" value="NYF96941.1"/>
    <property type="molecule type" value="Genomic_DNA"/>
</dbReference>